<protein>
    <submittedName>
        <fullName evidence="2">Uncharacterized protein</fullName>
    </submittedName>
</protein>
<sequence length="29" mass="3284">MGHTRRRWSSLPPATASTSRRESSSLLVR</sequence>
<dbReference type="AlphaFoldDB" id="A0A5B7JYZ3"/>
<evidence type="ECO:0000313" key="2">
    <source>
        <dbReference type="EMBL" id="MPC99613.1"/>
    </source>
</evidence>
<name>A0A5B7JYZ3_PORTR</name>
<reference evidence="2 3" key="1">
    <citation type="submission" date="2019-05" db="EMBL/GenBank/DDBJ databases">
        <title>Another draft genome of Portunus trituberculatus and its Hox gene families provides insights of decapod evolution.</title>
        <authorList>
            <person name="Jeong J.-H."/>
            <person name="Song I."/>
            <person name="Kim S."/>
            <person name="Choi T."/>
            <person name="Kim D."/>
            <person name="Ryu S."/>
            <person name="Kim W."/>
        </authorList>
    </citation>
    <scope>NUCLEOTIDE SEQUENCE [LARGE SCALE GENOMIC DNA]</scope>
    <source>
        <tissue evidence="2">Muscle</tissue>
    </source>
</reference>
<organism evidence="2 3">
    <name type="scientific">Portunus trituberculatus</name>
    <name type="common">Swimming crab</name>
    <name type="synonym">Neptunus trituberculatus</name>
    <dbReference type="NCBI Taxonomy" id="210409"/>
    <lineage>
        <taxon>Eukaryota</taxon>
        <taxon>Metazoa</taxon>
        <taxon>Ecdysozoa</taxon>
        <taxon>Arthropoda</taxon>
        <taxon>Crustacea</taxon>
        <taxon>Multicrustacea</taxon>
        <taxon>Malacostraca</taxon>
        <taxon>Eumalacostraca</taxon>
        <taxon>Eucarida</taxon>
        <taxon>Decapoda</taxon>
        <taxon>Pleocyemata</taxon>
        <taxon>Brachyura</taxon>
        <taxon>Eubrachyura</taxon>
        <taxon>Portunoidea</taxon>
        <taxon>Portunidae</taxon>
        <taxon>Portuninae</taxon>
        <taxon>Portunus</taxon>
    </lineage>
</organism>
<feature type="compositionally biased region" description="Low complexity" evidence="1">
    <location>
        <begin position="14"/>
        <end position="29"/>
    </location>
</feature>
<dbReference type="EMBL" id="VSRR010119094">
    <property type="protein sequence ID" value="MPC99613.1"/>
    <property type="molecule type" value="Genomic_DNA"/>
</dbReference>
<feature type="region of interest" description="Disordered" evidence="1">
    <location>
        <begin position="1"/>
        <end position="29"/>
    </location>
</feature>
<evidence type="ECO:0000256" key="1">
    <source>
        <dbReference type="SAM" id="MobiDB-lite"/>
    </source>
</evidence>
<proteinExistence type="predicted"/>
<accession>A0A5B7JYZ3</accession>
<gene>
    <name evidence="2" type="ORF">E2C01_095039</name>
</gene>
<keyword evidence="3" id="KW-1185">Reference proteome</keyword>
<evidence type="ECO:0000313" key="3">
    <source>
        <dbReference type="Proteomes" id="UP000324222"/>
    </source>
</evidence>
<comment type="caution">
    <text evidence="2">The sequence shown here is derived from an EMBL/GenBank/DDBJ whole genome shotgun (WGS) entry which is preliminary data.</text>
</comment>
<dbReference type="Proteomes" id="UP000324222">
    <property type="component" value="Unassembled WGS sequence"/>
</dbReference>